<dbReference type="Pfam" id="PF05970">
    <property type="entry name" value="PIF1"/>
    <property type="match status" value="1"/>
</dbReference>
<dbReference type="SUPFAM" id="SSF52540">
    <property type="entry name" value="P-loop containing nucleoside triphosphate hydrolases"/>
    <property type="match status" value="2"/>
</dbReference>
<dbReference type="GO" id="GO:0043139">
    <property type="term" value="F:5'-3' DNA helicase activity"/>
    <property type="evidence" value="ECO:0007669"/>
    <property type="project" value="UniProtKB-EC"/>
</dbReference>
<dbReference type="InterPro" id="IPR010285">
    <property type="entry name" value="DNA_helicase_pif1-like_DEAD"/>
</dbReference>
<dbReference type="GO" id="GO:0005524">
    <property type="term" value="F:ATP binding"/>
    <property type="evidence" value="ECO:0007669"/>
    <property type="project" value="UniProtKB-KW"/>
</dbReference>
<dbReference type="PANTHER" id="PTHR47642">
    <property type="entry name" value="ATP-DEPENDENT DNA HELICASE"/>
    <property type="match status" value="1"/>
</dbReference>
<dbReference type="InterPro" id="IPR049163">
    <property type="entry name" value="Pif1-like_2B_dom"/>
</dbReference>
<comment type="catalytic activity">
    <reaction evidence="2">
        <text>ATP + H2O = ADP + phosphate + H(+)</text>
        <dbReference type="Rhea" id="RHEA:13065"/>
        <dbReference type="ChEBI" id="CHEBI:15377"/>
        <dbReference type="ChEBI" id="CHEBI:15378"/>
        <dbReference type="ChEBI" id="CHEBI:30616"/>
        <dbReference type="ChEBI" id="CHEBI:43474"/>
        <dbReference type="ChEBI" id="CHEBI:456216"/>
        <dbReference type="EC" id="5.6.2.3"/>
    </reaction>
</comment>
<proteinExistence type="inferred from homology"/>
<dbReference type="AlphaFoldDB" id="A0A834REW0"/>
<dbReference type="Pfam" id="PF25344">
    <property type="entry name" value="PH_LRR1"/>
    <property type="match status" value="1"/>
</dbReference>
<keyword evidence="2" id="KW-0547">Nucleotide-binding</keyword>
<gene>
    <name evidence="4" type="ORF">SSS_4243</name>
</gene>
<dbReference type="PANTHER" id="PTHR47642:SF7">
    <property type="entry name" value="ATP-DEPENDENT DNA HELICASE PIF1"/>
    <property type="match status" value="1"/>
</dbReference>
<keyword evidence="2" id="KW-0234">DNA repair</keyword>
<dbReference type="EC" id="5.6.2.3" evidence="2"/>
<sequence length="669" mass="75465">MAIEIPDLKCSVLIENLSENGSLLAKSKIPNCKISLARNSKSDCVLVLIDAKLSKEIKRFTLPQSKTNYHLNTRFVNEGKCSISLNDCNLRLLISNSPPNDLSLFLKGFCLKCNNTSQIKRNLFNEQDKSIQKKILLTKDRFSAIEKISPLTSNDFIRTIKFRDRTNQNHHFQEKKSASFGSPLAAKSVNCKKRKLESVLDQISECSPRTRTKKMISIIPSPVRSLRVLNAHNLTVDQSNVVKAVLSGQSVFFTGSAGTGKSYLLKFIISRLPPDSTFVTASTGIAACQINGITLHLFAGIPSSWLEDVPGSDSKANESHKLAPMEIFKRIQKNELKLQRWKNCKCLIIDEISMVPGDYFSTLDRVARIIRKQDQPFGGIQIVVCGDFLQLPPISRKGTKKKSLAFQTQAWRDVIKYSFELRKIQRQTDRNFIDVLQKIRVGEIDDLVTKTLLQSSKKNLRNDSTIIPTQLFPLRQNVDQVNNTQLSKLSTKSMVYLADDSNILYSETLDSLCPTPRKLELKIGAQVMLNKNIDLNRGLVNGLTGKIIRFELISSSSSQSLPRIRFINGIETVISYQMWSFKLQDNFTVHRKHLPLQLAWALSVHKSQGMTIDNGVEISLSKIFESGQAYVALSRSTSLNNIKVLDFNLNNIIVDNDALEFYRNIKYEA</sequence>
<keyword evidence="2" id="KW-0378">Hydrolase</keyword>
<dbReference type="SMART" id="SM00382">
    <property type="entry name" value="AAA"/>
    <property type="match status" value="1"/>
</dbReference>
<reference evidence="5" key="3">
    <citation type="submission" date="2022-06" db="UniProtKB">
        <authorList>
            <consortium name="EnsemblMetazoa"/>
        </authorList>
    </citation>
    <scope>IDENTIFICATION</scope>
</reference>
<dbReference type="CDD" id="cd18037">
    <property type="entry name" value="DEXSc_Pif1_like"/>
    <property type="match status" value="1"/>
</dbReference>
<comment type="similarity">
    <text evidence="2">Belongs to the helicase family.</text>
</comment>
<dbReference type="Pfam" id="PF21530">
    <property type="entry name" value="Pif1_2B_dom"/>
    <property type="match status" value="1"/>
</dbReference>
<evidence type="ECO:0000313" key="6">
    <source>
        <dbReference type="Proteomes" id="UP000070412"/>
    </source>
</evidence>
<dbReference type="GO" id="GO:0016787">
    <property type="term" value="F:hydrolase activity"/>
    <property type="evidence" value="ECO:0007669"/>
    <property type="project" value="UniProtKB-KW"/>
</dbReference>
<evidence type="ECO:0000259" key="3">
    <source>
        <dbReference type="SMART" id="SM00382"/>
    </source>
</evidence>
<dbReference type="Gene3D" id="3.40.50.300">
    <property type="entry name" value="P-loop containing nucleotide triphosphate hydrolases"/>
    <property type="match status" value="1"/>
</dbReference>
<name>A0A834REW0_SARSC</name>
<keyword evidence="2" id="KW-0233">DNA recombination</keyword>
<reference evidence="4" key="2">
    <citation type="submission" date="2020-01" db="EMBL/GenBank/DDBJ databases">
        <authorList>
            <person name="Korhonen P.K.K."/>
            <person name="Guangxu M.G."/>
            <person name="Wang T.W."/>
            <person name="Stroehlein A.J.S."/>
            <person name="Young N.D."/>
            <person name="Ang C.-S.A."/>
            <person name="Fernando D.W.F."/>
            <person name="Lu H.L."/>
            <person name="Taylor S.T."/>
            <person name="Ehtesham M.E.M."/>
            <person name="Najaraj S.H.N."/>
            <person name="Harsha G.H.G."/>
            <person name="Madugundu A.M."/>
            <person name="Renuse S.R."/>
            <person name="Holt D.H."/>
            <person name="Pandey A.P."/>
            <person name="Papenfuss A.P."/>
            <person name="Gasser R.B.G."/>
            <person name="Fischer K.F."/>
        </authorList>
    </citation>
    <scope>NUCLEOTIDE SEQUENCE</scope>
    <source>
        <strain evidence="4">SSS_KF_BRIS2020</strain>
    </source>
</reference>
<dbReference type="GO" id="GO:0000723">
    <property type="term" value="P:telomere maintenance"/>
    <property type="evidence" value="ECO:0007669"/>
    <property type="project" value="InterPro"/>
</dbReference>
<dbReference type="GO" id="GO:0006281">
    <property type="term" value="P:DNA repair"/>
    <property type="evidence" value="ECO:0007669"/>
    <property type="project" value="UniProtKB-KW"/>
</dbReference>
<dbReference type="EMBL" id="WVUK01000056">
    <property type="protein sequence ID" value="KAF7492263.1"/>
    <property type="molecule type" value="Genomic_DNA"/>
</dbReference>
<feature type="domain" description="AAA+ ATPase" evidence="3">
    <location>
        <begin position="247"/>
        <end position="554"/>
    </location>
</feature>
<dbReference type="InterPro" id="IPR057437">
    <property type="entry name" value="PIF1/LRR1_PH"/>
</dbReference>
<protein>
    <recommendedName>
        <fullName evidence="2">ATP-dependent DNA helicase</fullName>
        <ecNumber evidence="2">5.6.2.3</ecNumber>
    </recommendedName>
</protein>
<dbReference type="Proteomes" id="UP000070412">
    <property type="component" value="Unassembled WGS sequence"/>
</dbReference>
<evidence type="ECO:0000313" key="5">
    <source>
        <dbReference type="EnsemblMetazoa" id="KAF7492263.1"/>
    </source>
</evidence>
<organism evidence="4">
    <name type="scientific">Sarcoptes scabiei</name>
    <name type="common">Itch mite</name>
    <name type="synonym">Acarus scabiei</name>
    <dbReference type="NCBI Taxonomy" id="52283"/>
    <lineage>
        <taxon>Eukaryota</taxon>
        <taxon>Metazoa</taxon>
        <taxon>Ecdysozoa</taxon>
        <taxon>Arthropoda</taxon>
        <taxon>Chelicerata</taxon>
        <taxon>Arachnida</taxon>
        <taxon>Acari</taxon>
        <taxon>Acariformes</taxon>
        <taxon>Sarcoptiformes</taxon>
        <taxon>Astigmata</taxon>
        <taxon>Psoroptidia</taxon>
        <taxon>Sarcoptoidea</taxon>
        <taxon>Sarcoptidae</taxon>
        <taxon>Sarcoptinae</taxon>
        <taxon>Sarcoptes</taxon>
    </lineage>
</organism>
<dbReference type="GO" id="GO:0006310">
    <property type="term" value="P:DNA recombination"/>
    <property type="evidence" value="ECO:0007669"/>
    <property type="project" value="UniProtKB-KW"/>
</dbReference>
<keyword evidence="6" id="KW-1185">Reference proteome</keyword>
<reference evidence="6" key="1">
    <citation type="journal article" date="2020" name="PLoS Negl. Trop. Dis.">
        <title>High-quality nuclear genome for Sarcoptes scabiei-A critical resource for a neglected parasite.</title>
        <authorList>
            <person name="Korhonen P.K."/>
            <person name="Gasser R.B."/>
            <person name="Ma G."/>
            <person name="Wang T."/>
            <person name="Stroehlein A.J."/>
            <person name="Young N.D."/>
            <person name="Ang C.S."/>
            <person name="Fernando D.D."/>
            <person name="Lu H.C."/>
            <person name="Taylor S."/>
            <person name="Reynolds S.L."/>
            <person name="Mofiz E."/>
            <person name="Najaraj S.H."/>
            <person name="Gowda H."/>
            <person name="Madugundu A."/>
            <person name="Renuse S."/>
            <person name="Holt D."/>
            <person name="Pandey A."/>
            <person name="Papenfuss A.T."/>
            <person name="Fischer K."/>
        </authorList>
    </citation>
    <scope>NUCLEOTIDE SEQUENCE [LARGE SCALE GENOMIC DNA]</scope>
</reference>
<dbReference type="EnsemblMetazoa" id="SSS_4243s_mrna">
    <property type="protein sequence ID" value="KAF7492263.1"/>
    <property type="gene ID" value="SSS_4243"/>
</dbReference>
<dbReference type="CDD" id="cd18809">
    <property type="entry name" value="SF1_C_RecD"/>
    <property type="match status" value="1"/>
</dbReference>
<evidence type="ECO:0000313" key="4">
    <source>
        <dbReference type="EMBL" id="KAF7492263.1"/>
    </source>
</evidence>
<accession>A0A834REW0</accession>
<dbReference type="InterPro" id="IPR003593">
    <property type="entry name" value="AAA+_ATPase"/>
</dbReference>
<dbReference type="InterPro" id="IPR027417">
    <property type="entry name" value="P-loop_NTPase"/>
</dbReference>
<comment type="cofactor">
    <cofactor evidence="2">
        <name>Mg(2+)</name>
        <dbReference type="ChEBI" id="CHEBI:18420"/>
    </cofactor>
</comment>
<evidence type="ECO:0000256" key="1">
    <source>
        <dbReference type="ARBA" id="ARBA00023242"/>
    </source>
</evidence>
<dbReference type="OrthoDB" id="6415621at2759"/>
<evidence type="ECO:0000256" key="2">
    <source>
        <dbReference type="RuleBase" id="RU363044"/>
    </source>
</evidence>
<keyword evidence="2" id="KW-0227">DNA damage</keyword>
<dbReference type="InterPro" id="IPR051055">
    <property type="entry name" value="PIF1_helicase"/>
</dbReference>
<keyword evidence="2 4" id="KW-0347">Helicase</keyword>
<keyword evidence="1" id="KW-0539">Nucleus</keyword>
<keyword evidence="2" id="KW-0067">ATP-binding</keyword>